<keyword evidence="3" id="KW-1185">Reference proteome</keyword>
<name>A0A371CK45_9APHY</name>
<feature type="compositionally biased region" description="Basic and acidic residues" evidence="1">
    <location>
        <begin position="156"/>
        <end position="167"/>
    </location>
</feature>
<dbReference type="AlphaFoldDB" id="A0A371CK45"/>
<dbReference type="Proteomes" id="UP000256964">
    <property type="component" value="Unassembled WGS sequence"/>
</dbReference>
<protein>
    <submittedName>
        <fullName evidence="2">Uncharacterized protein</fullName>
    </submittedName>
</protein>
<evidence type="ECO:0000313" key="3">
    <source>
        <dbReference type="Proteomes" id="UP000256964"/>
    </source>
</evidence>
<organism evidence="2 3">
    <name type="scientific">Lentinus brumalis</name>
    <dbReference type="NCBI Taxonomy" id="2498619"/>
    <lineage>
        <taxon>Eukaryota</taxon>
        <taxon>Fungi</taxon>
        <taxon>Dikarya</taxon>
        <taxon>Basidiomycota</taxon>
        <taxon>Agaricomycotina</taxon>
        <taxon>Agaricomycetes</taxon>
        <taxon>Polyporales</taxon>
        <taxon>Polyporaceae</taxon>
        <taxon>Lentinus</taxon>
    </lineage>
</organism>
<feature type="region of interest" description="Disordered" evidence="1">
    <location>
        <begin position="145"/>
        <end position="167"/>
    </location>
</feature>
<gene>
    <name evidence="2" type="ORF">OH76DRAFT_311778</name>
</gene>
<reference evidence="2 3" key="1">
    <citation type="journal article" date="2018" name="Biotechnol. Biofuels">
        <title>Integrative visual omics of the white-rot fungus Polyporus brumalis exposes the biotechnological potential of its oxidative enzymes for delignifying raw plant biomass.</title>
        <authorList>
            <person name="Miyauchi S."/>
            <person name="Rancon A."/>
            <person name="Drula E."/>
            <person name="Hage H."/>
            <person name="Chaduli D."/>
            <person name="Favel A."/>
            <person name="Grisel S."/>
            <person name="Henrissat B."/>
            <person name="Herpoel-Gimbert I."/>
            <person name="Ruiz-Duenas F.J."/>
            <person name="Chevret D."/>
            <person name="Hainaut M."/>
            <person name="Lin J."/>
            <person name="Wang M."/>
            <person name="Pangilinan J."/>
            <person name="Lipzen A."/>
            <person name="Lesage-Meessen L."/>
            <person name="Navarro D."/>
            <person name="Riley R."/>
            <person name="Grigoriev I.V."/>
            <person name="Zhou S."/>
            <person name="Raouche S."/>
            <person name="Rosso M.N."/>
        </authorList>
    </citation>
    <scope>NUCLEOTIDE SEQUENCE [LARGE SCALE GENOMIC DNA]</scope>
    <source>
        <strain evidence="2 3">BRFM 1820</strain>
    </source>
</reference>
<dbReference type="EMBL" id="KZ857543">
    <property type="protein sequence ID" value="RDX40662.1"/>
    <property type="molecule type" value="Genomic_DNA"/>
</dbReference>
<proteinExistence type="predicted"/>
<evidence type="ECO:0000313" key="2">
    <source>
        <dbReference type="EMBL" id="RDX40662.1"/>
    </source>
</evidence>
<accession>A0A371CK45</accession>
<sequence>MSAPCARASRPGELSTVHDVAAYRRASVGGISPMYLATEASFLLEHVRIFWTYKAELTEHPRQSHGQCIGVRCMCSSCMCKAIPKDGRRYSFELDVRLTKADITSDSHVQIPIPRPRGWLRAQYRKGRSLLRQRSVETELVPGPCRAEVTGGHGSNGHERVSPLRRS</sequence>
<evidence type="ECO:0000256" key="1">
    <source>
        <dbReference type="SAM" id="MobiDB-lite"/>
    </source>
</evidence>